<dbReference type="Gene3D" id="3.90.1200.10">
    <property type="match status" value="1"/>
</dbReference>
<dbReference type="InterPro" id="IPR002575">
    <property type="entry name" value="Aminoglycoside_PTrfase"/>
</dbReference>
<dbReference type="PANTHER" id="PTHR21310">
    <property type="entry name" value="AMINOGLYCOSIDE PHOSPHOTRANSFERASE-RELATED-RELATED"/>
    <property type="match status" value="1"/>
</dbReference>
<dbReference type="Pfam" id="PF01636">
    <property type="entry name" value="APH"/>
    <property type="match status" value="1"/>
</dbReference>
<dbReference type="Proteomes" id="UP001214553">
    <property type="component" value="Chromosome"/>
</dbReference>
<keyword evidence="3" id="KW-1185">Reference proteome</keyword>
<organism evidence="2 3">
    <name type="scientific">Microbacterium horticulturae</name>
    <dbReference type="NCBI Taxonomy" id="3028316"/>
    <lineage>
        <taxon>Bacteria</taxon>
        <taxon>Bacillati</taxon>
        <taxon>Actinomycetota</taxon>
        <taxon>Actinomycetes</taxon>
        <taxon>Micrococcales</taxon>
        <taxon>Microbacteriaceae</taxon>
        <taxon>Microbacterium</taxon>
    </lineage>
</organism>
<dbReference type="EMBL" id="CP119108">
    <property type="protein sequence ID" value="WEG07783.1"/>
    <property type="molecule type" value="Genomic_DNA"/>
</dbReference>
<dbReference type="InterPro" id="IPR011009">
    <property type="entry name" value="Kinase-like_dom_sf"/>
</dbReference>
<feature type="domain" description="Aminoglycoside phosphotransferase" evidence="1">
    <location>
        <begin position="34"/>
        <end position="264"/>
    </location>
</feature>
<reference evidence="2 3" key="1">
    <citation type="submission" date="2023-03" db="EMBL/GenBank/DDBJ databases">
        <title>Genome sequence of Microbacterium sp. KACC 23027.</title>
        <authorList>
            <person name="Kim S."/>
            <person name="Heo J."/>
            <person name="Kwon S.-W."/>
        </authorList>
    </citation>
    <scope>NUCLEOTIDE SEQUENCE [LARGE SCALE GENOMIC DNA]</scope>
    <source>
        <strain evidence="2 3">KACC 23027</strain>
    </source>
</reference>
<dbReference type="Gene3D" id="3.30.200.20">
    <property type="entry name" value="Phosphorylase Kinase, domain 1"/>
    <property type="match status" value="1"/>
</dbReference>
<sequence>MARMPAAEVDVTLELVARLLVAQHPDLAGHPISIAAHGWDNVMARLGDDLAVRVPRREMAAVLVEHEQLVLPRLAPRLPVAVPVPVRVGRPTEFYPWSWSVVPWLPGEPAFRQQSADRDRWAADLADTLAALHTPADGDAPRNPVRGEPLAERADITRARIDSADPTGRLRARYDADAAAPRHPGRALWVHGDPHPLNMLSDATGLRALIDFGDVTAGDPATDLATAWLTFTPVGRAAFIARYTAAAGTDVAVDEALWARARAWAARITSALLTGSDDHPELAALGRFAREQVLADG</sequence>
<dbReference type="RefSeq" id="WP_275277122.1">
    <property type="nucleotide sequence ID" value="NZ_CP119108.1"/>
</dbReference>
<proteinExistence type="predicted"/>
<evidence type="ECO:0000313" key="2">
    <source>
        <dbReference type="EMBL" id="WEG07783.1"/>
    </source>
</evidence>
<evidence type="ECO:0000259" key="1">
    <source>
        <dbReference type="Pfam" id="PF01636"/>
    </source>
</evidence>
<accession>A0ABY8BYW2</accession>
<dbReference type="InterPro" id="IPR051678">
    <property type="entry name" value="AGP_Transferase"/>
</dbReference>
<protein>
    <submittedName>
        <fullName evidence="2">Phosphotransferase</fullName>
    </submittedName>
</protein>
<gene>
    <name evidence="2" type="ORF">PU630_11050</name>
</gene>
<dbReference type="PANTHER" id="PTHR21310:SF42">
    <property type="entry name" value="BIFUNCTIONAL AAC_APH"/>
    <property type="match status" value="1"/>
</dbReference>
<name>A0ABY8BYW2_9MICO</name>
<dbReference type="SUPFAM" id="SSF56112">
    <property type="entry name" value="Protein kinase-like (PK-like)"/>
    <property type="match status" value="1"/>
</dbReference>
<evidence type="ECO:0000313" key="3">
    <source>
        <dbReference type="Proteomes" id="UP001214553"/>
    </source>
</evidence>